<keyword evidence="1" id="KW-0812">Transmembrane</keyword>
<dbReference type="Gene3D" id="2.60.40.10">
    <property type="entry name" value="Immunoglobulins"/>
    <property type="match status" value="1"/>
</dbReference>
<protein>
    <recommendedName>
        <fullName evidence="2">CARDB domain-containing protein</fullName>
    </recommendedName>
</protein>
<dbReference type="EMBL" id="UINC01023260">
    <property type="protein sequence ID" value="SVA94554.1"/>
    <property type="molecule type" value="Genomic_DNA"/>
</dbReference>
<proteinExistence type="predicted"/>
<name>A0A381ZZM1_9ZZZZ</name>
<keyword evidence="1" id="KW-0472">Membrane</keyword>
<dbReference type="InterPro" id="IPR011635">
    <property type="entry name" value="CARDB"/>
</dbReference>
<dbReference type="Pfam" id="PF07705">
    <property type="entry name" value="CARDB"/>
    <property type="match status" value="1"/>
</dbReference>
<dbReference type="AlphaFoldDB" id="A0A381ZZM1"/>
<evidence type="ECO:0000256" key="1">
    <source>
        <dbReference type="SAM" id="Phobius"/>
    </source>
</evidence>
<sequence length="735" mass="80516">MRRLWQTLALAVFAFLVVSMPSEAESRGSDFVDVDFYLKGQQGSCVGTTCDLDTEKPTSDKPKNFVTVNDPPVQTEYNNLVTWEMNMGGPLGLGDSYSYKIWVESSNVEEINIRTTLFISWIDSSVDPAETRMTNISVDEVTKRGEEGPFGPSLLNGNYTVELEASSLDKSGFPNGVPAYTTFGMKLETKITWVGDPEQVNHSAWIKADSSDYDSFLTINFRHVDIADDYTGYFSNDRVDEVGGDSLFIKANVTNALGVDNLDTSSVSIEVQGIAGSGTFKDSVIAKDKHTYAKYIQGTWWYQEDQGIVSGTYSIELSIKDVWGNEWSAQIPYELVVDEYGIEIEFGEGYSNTGQLPRGGKVDYEFMVHNSGNTRDLFEVELDDSALPSEWESSLISQSTLDLPEGQFGYVQVRVEAPVSAAGGSDEHVTITVTSSGDSSVNEKVRLETTVRTYGVAFVSPPDEIRIDPENLDIDGYYSFSLNIRNTGSDKDTYKLDATTARGDWTVRVEIGGNEISALTVDKSRTEKVDIVLRPVNYEDSLGERVAFLLAADSVSPGDGSATLSLDLIMEIPLDRITDLAISVDDVLINGKPQATLTEGALNSAEPIQFQVTIHNNGGKATGSFGVKLYLGQLVIDEYIVSQGIDGFGTESVILNWENPSSGATTLKIFVDFEQEVDELNSNRADNTLSLPIFVSEKPTTSGNNVEDDPLLIGPSSIITILALMALSVFYHRKD</sequence>
<feature type="domain" description="CARDB" evidence="2">
    <location>
        <begin position="594"/>
        <end position="683"/>
    </location>
</feature>
<reference evidence="3" key="1">
    <citation type="submission" date="2018-05" db="EMBL/GenBank/DDBJ databases">
        <authorList>
            <person name="Lanie J.A."/>
            <person name="Ng W.-L."/>
            <person name="Kazmierczak K.M."/>
            <person name="Andrzejewski T.M."/>
            <person name="Davidsen T.M."/>
            <person name="Wayne K.J."/>
            <person name="Tettelin H."/>
            <person name="Glass J.I."/>
            <person name="Rusch D."/>
            <person name="Podicherti R."/>
            <person name="Tsui H.-C.T."/>
            <person name="Winkler M.E."/>
        </authorList>
    </citation>
    <scope>NUCLEOTIDE SEQUENCE</scope>
</reference>
<gene>
    <name evidence="3" type="ORF">METZ01_LOCUS147408</name>
</gene>
<organism evidence="3">
    <name type="scientific">marine metagenome</name>
    <dbReference type="NCBI Taxonomy" id="408172"/>
    <lineage>
        <taxon>unclassified sequences</taxon>
        <taxon>metagenomes</taxon>
        <taxon>ecological metagenomes</taxon>
    </lineage>
</organism>
<evidence type="ECO:0000259" key="2">
    <source>
        <dbReference type="Pfam" id="PF07705"/>
    </source>
</evidence>
<accession>A0A381ZZM1</accession>
<feature type="transmembrane region" description="Helical" evidence="1">
    <location>
        <begin position="711"/>
        <end position="731"/>
    </location>
</feature>
<evidence type="ECO:0000313" key="3">
    <source>
        <dbReference type="EMBL" id="SVA94554.1"/>
    </source>
</evidence>
<dbReference type="InterPro" id="IPR013783">
    <property type="entry name" value="Ig-like_fold"/>
</dbReference>
<keyword evidence="1" id="KW-1133">Transmembrane helix</keyword>